<evidence type="ECO:0000256" key="1">
    <source>
        <dbReference type="SAM" id="Coils"/>
    </source>
</evidence>
<comment type="caution">
    <text evidence="3">The sequence shown here is derived from an EMBL/GenBank/DDBJ whole genome shotgun (WGS) entry which is preliminary data.</text>
</comment>
<dbReference type="SUPFAM" id="SSF52540">
    <property type="entry name" value="P-loop containing nucleoside triphosphate hydrolases"/>
    <property type="match status" value="1"/>
</dbReference>
<accession>A0ABW0XAV4</accession>
<feature type="region of interest" description="Disordered" evidence="2">
    <location>
        <begin position="268"/>
        <end position="323"/>
    </location>
</feature>
<evidence type="ECO:0000256" key="2">
    <source>
        <dbReference type="SAM" id="MobiDB-lite"/>
    </source>
</evidence>
<gene>
    <name evidence="3" type="ORF">ACFP3U_31845</name>
</gene>
<dbReference type="EMBL" id="JBHSOF010000060">
    <property type="protein sequence ID" value="MFC5667551.1"/>
    <property type="molecule type" value="Genomic_DNA"/>
</dbReference>
<evidence type="ECO:0000313" key="4">
    <source>
        <dbReference type="Proteomes" id="UP001595975"/>
    </source>
</evidence>
<protein>
    <recommendedName>
        <fullName evidence="5">AAA+ ATPase domain-containing protein</fullName>
    </recommendedName>
</protein>
<dbReference type="InterPro" id="IPR027417">
    <property type="entry name" value="P-loop_NTPase"/>
</dbReference>
<evidence type="ECO:0000313" key="3">
    <source>
        <dbReference type="EMBL" id="MFC5667551.1"/>
    </source>
</evidence>
<dbReference type="Gene3D" id="3.40.50.300">
    <property type="entry name" value="P-loop containing nucleotide triphosphate hydrolases"/>
    <property type="match status" value="1"/>
</dbReference>
<sequence>MSIDDAHLWSWAMLQPWMVDMGIPVKVALAAAQRVVELAPDTTRMDRDGDQEEPLNTSALKSTDEAGSADEVESGVDGAALPDVEELNSSLRQVADKLQAAVEPARRTAEAIAQQTRPTDRDLAALLEVAAAFDAAVLALAAHGVVPTASDLVSCTRATDVVVGRLTSAPLRERLGEVARLRCRPGDAALAQDLETAQERARVIAGTADWSLAHQEDAEAINALLTMVELHAADHHPAEILALLPTAAKSRWLAYPAGRYTELVLQPGSEGEAETAQRAPVLSEPELETPVPKLESAAAAPAQRERDFTASAGQGGHGGSDVTMAGEATVSAAAAEPQSTEQLPELIDQALSVAADAPILRPAEPEPVAETVNAIGTAHSARHQSISADSSAEGPTPESRRCLAGLVSAQRYGLAASLAAGLGEPSQRIAALQLAACAEAARSASSESVSRIRTLLAGPDLDDLTVSRADAALATAALLRAVLVTGDSETGASLGRVATGLPPGLVQVADEVAQRALKSLLVHSPPLALARDSAELERALEDAREDCRQGLDQVPSIRFPRGNKIVRHWWDPEKGLVGSLLRHAVDDNRTGLEALSRTVRELRDSAVIQSRLDRMDRELMSPGARTRLEGPARQDLLRHTADRLALVDRWCRLARELGARDSDWSADQVQEMRSVVLGLREDVLREVREQAAVADVVAAATLEATVTSLARTFDLLSGVARLDDIELPAELALHAELLKVPGAVVDAATGSVRYPEVPSVELAQAAERSWEEAVRSQAAHEHFATAHQLLDLWTKRQLPGLGEQPSPSERLRTVVLESGKQVAQELRETRQRLEESLRRARVDGALTEERERAFERRIQDAVPEPDCDLAGVRRELEALSGELNRAHVSHSAALRTRLLEIDGLHADDQERVEQLIDTGDLLTADELISNLVNGESIPETRSKDRSLAAFFPQVPTELAGTGISRELIDAVRQQRRFLGLEALDYSALSPEIAEQSAQALAGWADLASRKGSARTQGVRESELLMPALRLIGYSSKKGPQRVDQPRSGSYRFLDIPSVDYIGSALVPAFGSGLRGSLRVMLVWDRPSAETLTSWIQQDPNDDSLVVAYFGTLSVRDRSVLAAQSARGRRATVVLDDAALAHLAACGNQRLDSAMRVLLPFSAVNPYVMGKRAPVSEEMFFGRDKELSSVQRATGDQVVFGGRGLGKSALLKQAGRKYEAQVPDSRFSLLLSLDSTFTGTNAPSATVWDRIGRRLIERGALVLPRKVKADGVLAYQHVLDGMKAWLNEDTKRGLLIMLDEADGFFESDSPQFTETRRLRDLGAETEDRVKVVFAGLHSVQRYAKIAVNSPFSHLAQRPTVIGPLRPQDAAKLLIEPLAVLGYEFQEPALVHRILGHCSYQPFLLQMFGHRLVQTMHVKRTSVASGPPYTITRADVEEVQSDRDLRASITEAFHDTLRLDSRYNVIANVVAHHAHHFGLDAKLSQLQLREACTYWWPEGFEKASAIRLQRMTFRCSGMV</sequence>
<dbReference type="Proteomes" id="UP001595975">
    <property type="component" value="Unassembled WGS sequence"/>
</dbReference>
<feature type="non-terminal residue" evidence="3">
    <location>
        <position position="1517"/>
    </location>
</feature>
<keyword evidence="4" id="KW-1185">Reference proteome</keyword>
<dbReference type="RefSeq" id="WP_380229220.1">
    <property type="nucleotide sequence ID" value="NZ_JBHSOF010000060.1"/>
</dbReference>
<reference evidence="4" key="1">
    <citation type="journal article" date="2019" name="Int. J. Syst. Evol. Microbiol.">
        <title>The Global Catalogue of Microorganisms (GCM) 10K type strain sequencing project: providing services to taxonomists for standard genome sequencing and annotation.</title>
        <authorList>
            <consortium name="The Broad Institute Genomics Platform"/>
            <consortium name="The Broad Institute Genome Sequencing Center for Infectious Disease"/>
            <person name="Wu L."/>
            <person name="Ma J."/>
        </authorList>
    </citation>
    <scope>NUCLEOTIDE SEQUENCE [LARGE SCALE GENOMIC DNA]</scope>
    <source>
        <strain evidence="4">CGMCC 4.1437</strain>
    </source>
</reference>
<proteinExistence type="predicted"/>
<keyword evidence="1" id="KW-0175">Coiled coil</keyword>
<feature type="coiled-coil region" evidence="1">
    <location>
        <begin position="816"/>
        <end position="843"/>
    </location>
</feature>
<name>A0ABW0XAV4_9ACTN</name>
<feature type="region of interest" description="Disordered" evidence="2">
    <location>
        <begin position="379"/>
        <end position="399"/>
    </location>
</feature>
<organism evidence="3 4">
    <name type="scientific">Kitasatospora misakiensis</name>
    <dbReference type="NCBI Taxonomy" id="67330"/>
    <lineage>
        <taxon>Bacteria</taxon>
        <taxon>Bacillati</taxon>
        <taxon>Actinomycetota</taxon>
        <taxon>Actinomycetes</taxon>
        <taxon>Kitasatosporales</taxon>
        <taxon>Streptomycetaceae</taxon>
        <taxon>Kitasatospora</taxon>
    </lineage>
</organism>
<feature type="region of interest" description="Disordered" evidence="2">
    <location>
        <begin position="41"/>
        <end position="75"/>
    </location>
</feature>
<evidence type="ECO:0008006" key="5">
    <source>
        <dbReference type="Google" id="ProtNLM"/>
    </source>
</evidence>